<dbReference type="RefSeq" id="WP_052631853.1">
    <property type="nucleotide sequence ID" value="NZ_CP011144.1"/>
</dbReference>
<dbReference type="InterPro" id="IPR036116">
    <property type="entry name" value="FN3_sf"/>
</dbReference>
<dbReference type="Gene3D" id="2.60.40.10">
    <property type="entry name" value="Immunoglobulins"/>
    <property type="match status" value="8"/>
</dbReference>
<sequence>MLAIRDGRSLYSVYGQDGVLRFQRDERTGKTTDYVHLAGSLVAQVENAIPLSTPTLTAPSSNTTGNYTVSWTAVPVASKYQLQERLNSGSWTTIHDAGGVGKDLSGKAAGVWGYQVRACSETTCGSWSAEKAVTVQLPPTGVPTLTAPASSTTGSYTVSWTTVAAATTYELQESVNGGGYTTIQNSASTSLNATGRQSGNWSYQVRACNAVGCAAWSAAKVTQVTLPPSAVPVLTAPANNYTGSYTVSWNSVTAATRYELEERLGAGGWTLVHDAAGTSKAVSGKTAGSWGYRARGCNVNACGDWSAIVAVVVTLPPASVPALTVPATDNTGSYSVSWTSVATATSYELQERLNAGSWSTIQNTSATSKAISGKTTGSWGYQVRACNAGGCSAYSAVGTVAVTLPPQAAPTLTVPAIAINGNFIVSWTSVAAAASYQLQERQGMGSWSTVHDAAGTSTAVSGKTAGAWSYQVRACNGGGCAAWSTVQTVNALYAPASAPTLSVPSSNYTGSYTVSWTSVGTADRYELQEQPPTGGWNTIHDAAGTSTAVSGKTAGAWSYRVQACNAAGCSGWSGTSATAVTLPPASAPALTTPAANGTGNYTVSWTAVAAATRYELDQRKDGGAWSNIHNEAATSKALSGQATGIYDYRVRACNEGGCGAYSAVGSTQVILPPAGAPSLNATMPDFSGVFTLSWSTVSGATSYRLEENVAGWNVIHESAGTSLMVMRSPGSYLYRVQACNAGGCGGHSATQLVMVQAACPECHPDSVPAPPEEEL</sequence>
<dbReference type="SUPFAM" id="SSF49265">
    <property type="entry name" value="Fibronectin type III"/>
    <property type="match status" value="6"/>
</dbReference>
<dbReference type="OrthoDB" id="6904246at2"/>
<organism evidence="2 3">
    <name type="scientific">Pseudoxanthomonas suwonensis</name>
    <dbReference type="NCBI Taxonomy" id="314722"/>
    <lineage>
        <taxon>Bacteria</taxon>
        <taxon>Pseudomonadati</taxon>
        <taxon>Pseudomonadota</taxon>
        <taxon>Gammaproteobacteria</taxon>
        <taxon>Lysobacterales</taxon>
        <taxon>Lysobacteraceae</taxon>
        <taxon>Pseudoxanthomonas</taxon>
    </lineage>
</organism>
<dbReference type="PROSITE" id="PS50853">
    <property type="entry name" value="FN3"/>
    <property type="match status" value="2"/>
</dbReference>
<proteinExistence type="predicted"/>
<evidence type="ECO:0000313" key="2">
    <source>
        <dbReference type="EMBL" id="AKC86872.1"/>
    </source>
</evidence>
<dbReference type="PATRIC" id="fig|314722.6.peg.1929"/>
<protein>
    <recommendedName>
        <fullName evidence="1">Fibronectin type-III domain-containing protein</fullName>
    </recommendedName>
</protein>
<feature type="domain" description="Fibronectin type-III" evidence="1">
    <location>
        <begin position="316"/>
        <end position="406"/>
    </location>
</feature>
<name>A0A0E3Z1S3_9GAMM</name>
<gene>
    <name evidence="2" type="ORF">WQ53_09015</name>
</gene>
<keyword evidence="3" id="KW-1185">Reference proteome</keyword>
<dbReference type="Proteomes" id="UP000033067">
    <property type="component" value="Chromosome"/>
</dbReference>
<feature type="domain" description="Fibronectin type-III" evidence="1">
    <location>
        <begin position="495"/>
        <end position="584"/>
    </location>
</feature>
<evidence type="ECO:0000259" key="1">
    <source>
        <dbReference type="PROSITE" id="PS50853"/>
    </source>
</evidence>
<dbReference type="SMART" id="SM00060">
    <property type="entry name" value="FN3"/>
    <property type="match status" value="7"/>
</dbReference>
<accession>A0A0E3Z1S3</accession>
<dbReference type="EMBL" id="CP011144">
    <property type="protein sequence ID" value="AKC86872.1"/>
    <property type="molecule type" value="Genomic_DNA"/>
</dbReference>
<dbReference type="InterPro" id="IPR003961">
    <property type="entry name" value="FN3_dom"/>
</dbReference>
<evidence type="ECO:0000313" key="3">
    <source>
        <dbReference type="Proteomes" id="UP000033067"/>
    </source>
</evidence>
<reference evidence="2 3" key="1">
    <citation type="journal article" date="2015" name="Genome Announc.">
        <title>Complete Genome Sequence of Pseudoxanthomonas suwonensis Strain J1, a Cellulose-Degrading Bacterium Isolated from Leaf- and Wood-Enriched Soil.</title>
        <authorList>
            <person name="Hou L."/>
            <person name="Jiang J."/>
            <person name="Xu Z."/>
            <person name="Zhou Y."/>
            <person name="Leung F.C."/>
        </authorList>
    </citation>
    <scope>NUCLEOTIDE SEQUENCE [LARGE SCALE GENOMIC DNA]</scope>
    <source>
        <strain evidence="2 3">J1</strain>
    </source>
</reference>
<dbReference type="InterPro" id="IPR050617">
    <property type="entry name" value="E3_ligase_FN3/SPRY"/>
</dbReference>
<dbReference type="PANTHER" id="PTHR24099:SF11">
    <property type="entry name" value="FIBRONECTIN TYPE III DOMAIN-CONTAINING 3BA-RELATED"/>
    <property type="match status" value="1"/>
</dbReference>
<dbReference type="PANTHER" id="PTHR24099">
    <property type="entry name" value="E3 UBIQUITIN-PROTEIN LIGASE TRIM36-RELATED"/>
    <property type="match status" value="1"/>
</dbReference>
<dbReference type="InterPro" id="IPR013783">
    <property type="entry name" value="Ig-like_fold"/>
</dbReference>
<dbReference type="AlphaFoldDB" id="A0A0E3Z1S3"/>
<dbReference type="KEGG" id="psuw:WQ53_09015"/>